<dbReference type="PANTHER" id="PTHR18895">
    <property type="entry name" value="HEMK METHYLTRANSFERASE"/>
    <property type="match status" value="1"/>
</dbReference>
<dbReference type="InterPro" id="IPR050320">
    <property type="entry name" value="N5-glutamine_MTase"/>
</dbReference>
<gene>
    <name evidence="1" type="ORF">C2G38_2038708</name>
</gene>
<dbReference type="GO" id="GO:0032259">
    <property type="term" value="P:methylation"/>
    <property type="evidence" value="ECO:0007669"/>
    <property type="project" value="InterPro"/>
</dbReference>
<dbReference type="STRING" id="44941.A0A397V5Q8"/>
<dbReference type="GO" id="GO:0003676">
    <property type="term" value="F:nucleic acid binding"/>
    <property type="evidence" value="ECO:0007669"/>
    <property type="project" value="InterPro"/>
</dbReference>
<organism evidence="1 2">
    <name type="scientific">Gigaspora rosea</name>
    <dbReference type="NCBI Taxonomy" id="44941"/>
    <lineage>
        <taxon>Eukaryota</taxon>
        <taxon>Fungi</taxon>
        <taxon>Fungi incertae sedis</taxon>
        <taxon>Mucoromycota</taxon>
        <taxon>Glomeromycotina</taxon>
        <taxon>Glomeromycetes</taxon>
        <taxon>Diversisporales</taxon>
        <taxon>Gigasporaceae</taxon>
        <taxon>Gigaspora</taxon>
    </lineage>
</organism>
<evidence type="ECO:0000313" key="2">
    <source>
        <dbReference type="Proteomes" id="UP000266673"/>
    </source>
</evidence>
<dbReference type="AlphaFoldDB" id="A0A397V5Q8"/>
<accession>A0A397V5Q8</accession>
<sequence length="190" mass="22083">MYKTVIKIYSLILGTQPFCDLELITKPPVFIPRLETEDWIGRLIALLKPHFSTTTNLALQKGPFKIIDICTGSAMRSCKKLHNQVEFFHLDIMKSTDKQICEFMSKSNGYDLVVSNPPYISHDEYLTLDEDIKLWEDKLAFLSDENGTMFHSKISYLAAKYLLKKIVTFQLSGRTRYQNWLWNSWKSSSI</sequence>
<dbReference type="InterPro" id="IPR029063">
    <property type="entry name" value="SAM-dependent_MTases_sf"/>
</dbReference>
<reference evidence="1 2" key="1">
    <citation type="submission" date="2018-06" db="EMBL/GenBank/DDBJ databases">
        <title>Comparative genomics reveals the genomic features of Rhizophagus irregularis, R. cerebriforme, R. diaphanum and Gigaspora rosea, and their symbiotic lifestyle signature.</title>
        <authorList>
            <person name="Morin E."/>
            <person name="San Clemente H."/>
            <person name="Chen E.C.H."/>
            <person name="De La Providencia I."/>
            <person name="Hainaut M."/>
            <person name="Kuo A."/>
            <person name="Kohler A."/>
            <person name="Murat C."/>
            <person name="Tang N."/>
            <person name="Roy S."/>
            <person name="Loubradou J."/>
            <person name="Henrissat B."/>
            <person name="Grigoriev I.V."/>
            <person name="Corradi N."/>
            <person name="Roux C."/>
            <person name="Martin F.M."/>
        </authorList>
    </citation>
    <scope>NUCLEOTIDE SEQUENCE [LARGE SCALE GENOMIC DNA]</scope>
    <source>
        <strain evidence="1 2">DAOM 194757</strain>
    </source>
</reference>
<dbReference type="SUPFAM" id="SSF53335">
    <property type="entry name" value="S-adenosyl-L-methionine-dependent methyltransferases"/>
    <property type="match status" value="1"/>
</dbReference>
<dbReference type="GO" id="GO:0006304">
    <property type="term" value="P:DNA modification"/>
    <property type="evidence" value="ECO:0007669"/>
    <property type="project" value="InterPro"/>
</dbReference>
<evidence type="ECO:0000313" key="1">
    <source>
        <dbReference type="EMBL" id="RIB16259.1"/>
    </source>
</evidence>
<dbReference type="PROSITE" id="PS00092">
    <property type="entry name" value="N6_MTASE"/>
    <property type="match status" value="1"/>
</dbReference>
<dbReference type="InterPro" id="IPR002052">
    <property type="entry name" value="DNA_methylase_N6_adenine_CS"/>
</dbReference>
<dbReference type="OrthoDB" id="269872at2759"/>
<dbReference type="Proteomes" id="UP000266673">
    <property type="component" value="Unassembled WGS sequence"/>
</dbReference>
<dbReference type="GO" id="GO:0005739">
    <property type="term" value="C:mitochondrion"/>
    <property type="evidence" value="ECO:0007669"/>
    <property type="project" value="TreeGrafter"/>
</dbReference>
<keyword evidence="2" id="KW-1185">Reference proteome</keyword>
<dbReference type="GO" id="GO:0008168">
    <property type="term" value="F:methyltransferase activity"/>
    <property type="evidence" value="ECO:0007669"/>
    <property type="project" value="InterPro"/>
</dbReference>
<proteinExistence type="predicted"/>
<protein>
    <recommendedName>
        <fullName evidence="3">S-adenosyl-L-methionine-dependent methyltransferase</fullName>
    </recommendedName>
</protein>
<dbReference type="PANTHER" id="PTHR18895:SF74">
    <property type="entry name" value="MTRF1L RELEASE FACTOR GLUTAMINE METHYLTRANSFERASE"/>
    <property type="match status" value="1"/>
</dbReference>
<dbReference type="Gene3D" id="3.40.50.150">
    <property type="entry name" value="Vaccinia Virus protein VP39"/>
    <property type="match status" value="2"/>
</dbReference>
<comment type="caution">
    <text evidence="1">The sequence shown here is derived from an EMBL/GenBank/DDBJ whole genome shotgun (WGS) entry which is preliminary data.</text>
</comment>
<dbReference type="EMBL" id="QKWP01000689">
    <property type="protein sequence ID" value="RIB16259.1"/>
    <property type="molecule type" value="Genomic_DNA"/>
</dbReference>
<name>A0A397V5Q8_9GLOM</name>
<evidence type="ECO:0008006" key="3">
    <source>
        <dbReference type="Google" id="ProtNLM"/>
    </source>
</evidence>